<comment type="similarity">
    <text evidence="1">Belongs to the phD/YefM antitoxin family.</text>
</comment>
<protein>
    <recommendedName>
        <fullName evidence="3">Antitoxin</fullName>
    </recommendedName>
</protein>
<name>A0A3B1AV22_9ZZZZ</name>
<dbReference type="EMBL" id="UOFS01000029">
    <property type="protein sequence ID" value="VAW96626.1"/>
    <property type="molecule type" value="Genomic_DNA"/>
</dbReference>
<gene>
    <name evidence="2" type="ORF">MNBD_GAMMA22-1021</name>
</gene>
<sequence length="75" mass="8563">MEKYSKTDFKAHALEILRDIEKSGKSRIITDHGRPVLEIRKLRQQVKEPLELLNGSVLKYEGATTPIADADWENA</sequence>
<dbReference type="SUPFAM" id="SSF143120">
    <property type="entry name" value="YefM-like"/>
    <property type="match status" value="1"/>
</dbReference>
<reference evidence="2" key="1">
    <citation type="submission" date="2018-06" db="EMBL/GenBank/DDBJ databases">
        <authorList>
            <person name="Zhirakovskaya E."/>
        </authorList>
    </citation>
    <scope>NUCLEOTIDE SEQUENCE</scope>
</reference>
<organism evidence="2">
    <name type="scientific">hydrothermal vent metagenome</name>
    <dbReference type="NCBI Taxonomy" id="652676"/>
    <lineage>
        <taxon>unclassified sequences</taxon>
        <taxon>metagenomes</taxon>
        <taxon>ecological metagenomes</taxon>
    </lineage>
</organism>
<dbReference type="InterPro" id="IPR036165">
    <property type="entry name" value="YefM-like_sf"/>
</dbReference>
<proteinExistence type="inferred from homology"/>
<evidence type="ECO:0008006" key="3">
    <source>
        <dbReference type="Google" id="ProtNLM"/>
    </source>
</evidence>
<accession>A0A3B1AV22</accession>
<evidence type="ECO:0000313" key="2">
    <source>
        <dbReference type="EMBL" id="VAW96626.1"/>
    </source>
</evidence>
<dbReference type="Gene3D" id="3.40.1620.10">
    <property type="entry name" value="YefM-like domain"/>
    <property type="match status" value="1"/>
</dbReference>
<evidence type="ECO:0000256" key="1">
    <source>
        <dbReference type="ARBA" id="ARBA00009981"/>
    </source>
</evidence>
<dbReference type="AlphaFoldDB" id="A0A3B1AV22"/>